<proteinExistence type="predicted"/>
<feature type="transmembrane region" description="Helical" evidence="1">
    <location>
        <begin position="6"/>
        <end position="24"/>
    </location>
</feature>
<evidence type="ECO:0008006" key="3">
    <source>
        <dbReference type="Google" id="ProtNLM"/>
    </source>
</evidence>
<evidence type="ECO:0000313" key="2">
    <source>
        <dbReference type="EMBL" id="VAW04931.1"/>
    </source>
</evidence>
<accession>A0A3B0SFA1</accession>
<evidence type="ECO:0000256" key="1">
    <source>
        <dbReference type="SAM" id="Phobius"/>
    </source>
</evidence>
<reference evidence="2" key="1">
    <citation type="submission" date="2018-06" db="EMBL/GenBank/DDBJ databases">
        <authorList>
            <person name="Zhirakovskaya E."/>
        </authorList>
    </citation>
    <scope>NUCLEOTIDE SEQUENCE</scope>
</reference>
<keyword evidence="1" id="KW-0472">Membrane</keyword>
<organism evidence="2">
    <name type="scientific">hydrothermal vent metagenome</name>
    <dbReference type="NCBI Taxonomy" id="652676"/>
    <lineage>
        <taxon>unclassified sequences</taxon>
        <taxon>metagenomes</taxon>
        <taxon>ecological metagenomes</taxon>
    </lineage>
</organism>
<dbReference type="AlphaFoldDB" id="A0A3B0SFA1"/>
<feature type="transmembrane region" description="Helical" evidence="1">
    <location>
        <begin position="110"/>
        <end position="131"/>
    </location>
</feature>
<keyword evidence="1" id="KW-1133">Transmembrane helix</keyword>
<keyword evidence="1" id="KW-0812">Transmembrane</keyword>
<dbReference type="EMBL" id="UOEG01000285">
    <property type="protein sequence ID" value="VAW04931.1"/>
    <property type="molecule type" value="Genomic_DNA"/>
</dbReference>
<protein>
    <recommendedName>
        <fullName evidence="3">DUF3592 domain-containing protein</fullName>
    </recommendedName>
</protein>
<sequence length="146" mass="16631">MWWKAFKYIFAGGLIWLIGALFLGSDQGFMKRSEPADLIVLQLDTRRDTKGYTMYRPVFGLKTDARPRPEYSGNTWMRFAPHQAGDIVSGRYDPESGEMRSNRMMGRTSWAGRIAQIVGILSALQGILMLFGVPELLLPLRIRFGR</sequence>
<name>A0A3B0SFA1_9ZZZZ</name>
<gene>
    <name evidence="2" type="ORF">MNBD_ALPHA07-1142</name>
</gene>